<evidence type="ECO:0000313" key="2">
    <source>
        <dbReference type="Proteomes" id="UP000675881"/>
    </source>
</evidence>
<organism evidence="1 2">
    <name type="scientific">Lepeophtheirus salmonis</name>
    <name type="common">Salmon louse</name>
    <name type="synonym">Caligus salmonis</name>
    <dbReference type="NCBI Taxonomy" id="72036"/>
    <lineage>
        <taxon>Eukaryota</taxon>
        <taxon>Metazoa</taxon>
        <taxon>Ecdysozoa</taxon>
        <taxon>Arthropoda</taxon>
        <taxon>Crustacea</taxon>
        <taxon>Multicrustacea</taxon>
        <taxon>Hexanauplia</taxon>
        <taxon>Copepoda</taxon>
        <taxon>Siphonostomatoida</taxon>
        <taxon>Caligidae</taxon>
        <taxon>Lepeophtheirus</taxon>
    </lineage>
</organism>
<dbReference type="Proteomes" id="UP000675881">
    <property type="component" value="Chromosome 2"/>
</dbReference>
<sequence length="156" mass="17725">MTGPLMKIQHKEGPIVHFKCLSLHKILIHYEDIATNELENYLKMGVIKKCEDYTKLNKVGKLSYLQFPQDRSVVLSIALRYPKTRSSSDLTMKFAGFITCSERMKPDLAKVYSISNFPIPHNISELRIFLGLANQLPVGHPGIAHATIEMRKVLKS</sequence>
<dbReference type="GO" id="GO:0071897">
    <property type="term" value="P:DNA biosynthetic process"/>
    <property type="evidence" value="ECO:0007669"/>
    <property type="project" value="UniProtKB-ARBA"/>
</dbReference>
<dbReference type="InterPro" id="IPR043502">
    <property type="entry name" value="DNA/RNA_pol_sf"/>
</dbReference>
<reference evidence="1" key="1">
    <citation type="submission" date="2021-02" db="EMBL/GenBank/DDBJ databases">
        <authorList>
            <person name="Bekaert M."/>
        </authorList>
    </citation>
    <scope>NUCLEOTIDE SEQUENCE</scope>
    <source>
        <strain evidence="1">IoA-00</strain>
    </source>
</reference>
<protein>
    <submittedName>
        <fullName evidence="1">(salmon louse) hypothetical protein</fullName>
    </submittedName>
</protein>
<gene>
    <name evidence="1" type="ORF">LSAA_6629</name>
</gene>
<keyword evidence="2" id="KW-1185">Reference proteome</keyword>
<dbReference type="AlphaFoldDB" id="A0A7R8H5W0"/>
<name>A0A7R8H5W0_LEPSM</name>
<dbReference type="SUPFAM" id="SSF56672">
    <property type="entry name" value="DNA/RNA polymerases"/>
    <property type="match status" value="1"/>
</dbReference>
<accession>A0A7R8H5W0</accession>
<proteinExistence type="predicted"/>
<dbReference type="EMBL" id="HG994581">
    <property type="protein sequence ID" value="CAF2874607.1"/>
    <property type="molecule type" value="Genomic_DNA"/>
</dbReference>
<evidence type="ECO:0000313" key="1">
    <source>
        <dbReference type="EMBL" id="CAF2874607.1"/>
    </source>
</evidence>